<keyword evidence="1" id="KW-0808">Transferase</keyword>
<evidence type="ECO:0000256" key="1">
    <source>
        <dbReference type="ARBA" id="ARBA00022679"/>
    </source>
</evidence>
<keyword evidence="2" id="KW-0012">Acyltransferase</keyword>
<evidence type="ECO:0000259" key="3">
    <source>
        <dbReference type="PROSITE" id="PS51186"/>
    </source>
</evidence>
<sequence length="162" mass="17505">MAAVELRTAGPADADAVEDYHHRCFLSTYAAHLAAVRFGPPDRAGTRQQLRDWFSPGSVCETVVAVDGGTPIGHVTVSGNRLVHLFVEPGHQGRGLGRLLLARGEAMLRAGGHSDLGLHARVENVAAIAFYVSQGWTVTDRLIRTVEHGISYDERVLVKQIS</sequence>
<dbReference type="PANTHER" id="PTHR43877:SF2">
    <property type="entry name" value="AMINOALKYLPHOSPHONATE N-ACETYLTRANSFERASE-RELATED"/>
    <property type="match status" value="1"/>
</dbReference>
<proteinExistence type="predicted"/>
<dbReference type="SUPFAM" id="SSF55729">
    <property type="entry name" value="Acyl-CoA N-acyltransferases (Nat)"/>
    <property type="match status" value="1"/>
</dbReference>
<dbReference type="Gene3D" id="3.40.630.30">
    <property type="match status" value="1"/>
</dbReference>
<organism evidence="4">
    <name type="scientific">uncultured Friedmanniella sp</name>
    <dbReference type="NCBI Taxonomy" id="335381"/>
    <lineage>
        <taxon>Bacteria</taxon>
        <taxon>Bacillati</taxon>
        <taxon>Actinomycetota</taxon>
        <taxon>Actinomycetes</taxon>
        <taxon>Propionibacteriales</taxon>
        <taxon>Nocardioidaceae</taxon>
        <taxon>Friedmanniella</taxon>
        <taxon>environmental samples</taxon>
    </lineage>
</organism>
<protein>
    <recommendedName>
        <fullName evidence="3">N-acetyltransferase domain-containing protein</fullName>
    </recommendedName>
</protein>
<dbReference type="EMBL" id="CADCTS010000275">
    <property type="protein sequence ID" value="CAA9308685.1"/>
    <property type="molecule type" value="Genomic_DNA"/>
</dbReference>
<dbReference type="AlphaFoldDB" id="A0A6J4KKL8"/>
<dbReference type="CDD" id="cd04301">
    <property type="entry name" value="NAT_SF"/>
    <property type="match status" value="1"/>
</dbReference>
<reference evidence="4" key="1">
    <citation type="submission" date="2020-02" db="EMBL/GenBank/DDBJ databases">
        <authorList>
            <person name="Meier V. D."/>
        </authorList>
    </citation>
    <scope>NUCLEOTIDE SEQUENCE</scope>
    <source>
        <strain evidence="4">AVDCRST_MAG48</strain>
    </source>
</reference>
<gene>
    <name evidence="4" type="ORF">AVDCRST_MAG48-1881</name>
</gene>
<dbReference type="PANTHER" id="PTHR43877">
    <property type="entry name" value="AMINOALKYLPHOSPHONATE N-ACETYLTRANSFERASE-RELATED-RELATED"/>
    <property type="match status" value="1"/>
</dbReference>
<evidence type="ECO:0000256" key="2">
    <source>
        <dbReference type="ARBA" id="ARBA00023315"/>
    </source>
</evidence>
<dbReference type="PROSITE" id="PS51186">
    <property type="entry name" value="GNAT"/>
    <property type="match status" value="1"/>
</dbReference>
<evidence type="ECO:0000313" key="4">
    <source>
        <dbReference type="EMBL" id="CAA9308685.1"/>
    </source>
</evidence>
<name>A0A6J4KKL8_9ACTN</name>
<dbReference type="InterPro" id="IPR016181">
    <property type="entry name" value="Acyl_CoA_acyltransferase"/>
</dbReference>
<dbReference type="GO" id="GO:0016747">
    <property type="term" value="F:acyltransferase activity, transferring groups other than amino-acyl groups"/>
    <property type="evidence" value="ECO:0007669"/>
    <property type="project" value="InterPro"/>
</dbReference>
<accession>A0A6J4KKL8</accession>
<dbReference type="Pfam" id="PF00583">
    <property type="entry name" value="Acetyltransf_1"/>
    <property type="match status" value="1"/>
</dbReference>
<dbReference type="InterPro" id="IPR050832">
    <property type="entry name" value="Bact_Acetyltransf"/>
</dbReference>
<dbReference type="InterPro" id="IPR000182">
    <property type="entry name" value="GNAT_dom"/>
</dbReference>
<feature type="domain" description="N-acetyltransferase" evidence="3">
    <location>
        <begin position="4"/>
        <end position="159"/>
    </location>
</feature>